<dbReference type="PRINTS" id="PR00625">
    <property type="entry name" value="JDOMAIN"/>
</dbReference>
<dbReference type="EMBL" id="KZ995219">
    <property type="protein sequence ID" value="RKO91127.1"/>
    <property type="molecule type" value="Genomic_DNA"/>
</dbReference>
<dbReference type="CDD" id="cd06257">
    <property type="entry name" value="DnaJ"/>
    <property type="match status" value="1"/>
</dbReference>
<dbReference type="PANTHER" id="PTHR44924:SF1">
    <property type="entry name" value="DNAJ SUBFAMILY A MEMBER 2"/>
    <property type="match status" value="1"/>
</dbReference>
<accession>A0A4V1IRT0</accession>
<reference evidence="4" key="1">
    <citation type="journal article" date="2018" name="Nat. Microbiol.">
        <title>Leveraging single-cell genomics to expand the fungal tree of life.</title>
        <authorList>
            <person name="Ahrendt S.R."/>
            <person name="Quandt C.A."/>
            <person name="Ciobanu D."/>
            <person name="Clum A."/>
            <person name="Salamov A."/>
            <person name="Andreopoulos B."/>
            <person name="Cheng J.F."/>
            <person name="Woyke T."/>
            <person name="Pelin A."/>
            <person name="Henrissat B."/>
            <person name="Reynolds N.K."/>
            <person name="Benny G.L."/>
            <person name="Smith M.E."/>
            <person name="James T.Y."/>
            <person name="Grigoriev I.V."/>
        </authorList>
    </citation>
    <scope>NUCLEOTIDE SEQUENCE [LARGE SCALE GENOMIC DNA]</scope>
</reference>
<evidence type="ECO:0000256" key="1">
    <source>
        <dbReference type="SAM" id="Coils"/>
    </source>
</evidence>
<proteinExistence type="predicted"/>
<dbReference type="Pfam" id="PF00226">
    <property type="entry name" value="DnaJ"/>
    <property type="match status" value="1"/>
</dbReference>
<name>A0A4V1IRT0_9FUNG</name>
<sequence>DENPVDMEYYDLLGIAGNATPAEIKKAYYMKAMKCHPDKNPDDPQAEEKFKQVSEAYQVLSDPQRRAHYNLYGRGAPGADLNFVDPEEFFRAQFGGEKFLDIIGEISIAKDFKDVISGLSKGAGGEGAKTESLTYEERATIRTQRVDKLVGTLNAKLSLYVDAFPLPASPASVDSSQPAPTEPVPDPTVSAEALETFRRLQLLEADMLRTESYGVELLHAVGYTYTLKADQALARIDAEDGPIIRRAWGFGSRVAGLMREKAHIVGETVGTLRTALDLQSSFAKLQNMEKKKEKKKADLRSKLESEAASKGLEAIWRGSKLEVESVLRDVCDRVLMDEQSVSREVRRRRAEALRVLGQIYEAVKPDPPVEEPKTT</sequence>
<dbReference type="PROSITE" id="PS50076">
    <property type="entry name" value="DNAJ_2"/>
    <property type="match status" value="1"/>
</dbReference>
<organism evidence="3 4">
    <name type="scientific">Blyttiomyces helicus</name>
    <dbReference type="NCBI Taxonomy" id="388810"/>
    <lineage>
        <taxon>Eukaryota</taxon>
        <taxon>Fungi</taxon>
        <taxon>Fungi incertae sedis</taxon>
        <taxon>Chytridiomycota</taxon>
        <taxon>Chytridiomycota incertae sedis</taxon>
        <taxon>Chytridiomycetes</taxon>
        <taxon>Chytridiomycetes incertae sedis</taxon>
        <taxon>Blyttiomyces</taxon>
    </lineage>
</organism>
<keyword evidence="4" id="KW-1185">Reference proteome</keyword>
<evidence type="ECO:0000313" key="3">
    <source>
        <dbReference type="EMBL" id="RKO91127.1"/>
    </source>
</evidence>
<dbReference type="Gene3D" id="1.10.287.110">
    <property type="entry name" value="DnaJ domain"/>
    <property type="match status" value="1"/>
</dbReference>
<dbReference type="Pfam" id="PF14308">
    <property type="entry name" value="DnaJ-X"/>
    <property type="match status" value="1"/>
</dbReference>
<dbReference type="PANTHER" id="PTHR44924">
    <property type="entry name" value="DNAJ SUBFAMILY A MEMBER 2"/>
    <property type="match status" value="1"/>
</dbReference>
<gene>
    <name evidence="3" type="ORF">BDK51DRAFT_25015</name>
</gene>
<feature type="coiled-coil region" evidence="1">
    <location>
        <begin position="278"/>
        <end position="305"/>
    </location>
</feature>
<protein>
    <submittedName>
        <fullName evidence="3">X-domain of DnaJ-containing-domain-containing protein</fullName>
    </submittedName>
</protein>
<feature type="non-terminal residue" evidence="3">
    <location>
        <position position="1"/>
    </location>
</feature>
<dbReference type="SMART" id="SM00271">
    <property type="entry name" value="DnaJ"/>
    <property type="match status" value="1"/>
</dbReference>
<feature type="domain" description="J" evidence="2">
    <location>
        <begin position="8"/>
        <end position="73"/>
    </location>
</feature>
<dbReference type="Proteomes" id="UP000269721">
    <property type="component" value="Unassembled WGS sequence"/>
</dbReference>
<dbReference type="OrthoDB" id="552049at2759"/>
<dbReference type="InterPro" id="IPR036869">
    <property type="entry name" value="J_dom_sf"/>
</dbReference>
<dbReference type="SUPFAM" id="SSF46565">
    <property type="entry name" value="Chaperone J-domain"/>
    <property type="match status" value="1"/>
</dbReference>
<evidence type="ECO:0000259" key="2">
    <source>
        <dbReference type="PROSITE" id="PS50076"/>
    </source>
</evidence>
<dbReference type="AlphaFoldDB" id="A0A4V1IRT0"/>
<dbReference type="InterPro" id="IPR018253">
    <property type="entry name" value="DnaJ_domain_CS"/>
</dbReference>
<keyword evidence="1" id="KW-0175">Coiled coil</keyword>
<evidence type="ECO:0000313" key="4">
    <source>
        <dbReference type="Proteomes" id="UP000269721"/>
    </source>
</evidence>
<dbReference type="InterPro" id="IPR026894">
    <property type="entry name" value="DnaJ_X"/>
</dbReference>
<dbReference type="InterPro" id="IPR001623">
    <property type="entry name" value="DnaJ_domain"/>
</dbReference>
<dbReference type="PROSITE" id="PS00636">
    <property type="entry name" value="DNAJ_1"/>
    <property type="match status" value="1"/>
</dbReference>